<evidence type="ECO:0000256" key="9">
    <source>
        <dbReference type="ARBA" id="ARBA00022692"/>
    </source>
</evidence>
<comment type="pathway">
    <text evidence="4">Protein modification; protein glycosylation.</text>
</comment>
<dbReference type="Pfam" id="PF21436">
    <property type="entry name" value="STT3-PglB_core"/>
    <property type="match status" value="1"/>
</dbReference>
<feature type="transmembrane region" description="Helical" evidence="17">
    <location>
        <begin position="275"/>
        <end position="293"/>
    </location>
</feature>
<comment type="cofactor">
    <cofactor evidence="1">
        <name>Mn(2+)</name>
        <dbReference type="ChEBI" id="CHEBI:29035"/>
    </cofactor>
</comment>
<evidence type="ECO:0000259" key="18">
    <source>
        <dbReference type="Pfam" id="PF02516"/>
    </source>
</evidence>
<dbReference type="Gene3D" id="3.40.50.12610">
    <property type="match status" value="1"/>
</dbReference>
<feature type="transmembrane region" description="Helical" evidence="17">
    <location>
        <begin position="120"/>
        <end position="141"/>
    </location>
</feature>
<evidence type="ECO:0000256" key="4">
    <source>
        <dbReference type="ARBA" id="ARBA00004922"/>
    </source>
</evidence>
<dbReference type="GO" id="GO:0004579">
    <property type="term" value="F:dolichyl-diphosphooligosaccharide-protein glycotransferase activity"/>
    <property type="evidence" value="ECO:0007669"/>
    <property type="project" value="UniProtKB-EC"/>
</dbReference>
<evidence type="ECO:0000256" key="8">
    <source>
        <dbReference type="ARBA" id="ARBA00022679"/>
    </source>
</evidence>
<comment type="cofactor">
    <cofactor evidence="2">
        <name>Mg(2+)</name>
        <dbReference type="ChEBI" id="CHEBI:18420"/>
    </cofactor>
</comment>
<feature type="transmembrane region" description="Helical" evidence="17">
    <location>
        <begin position="305"/>
        <end position="330"/>
    </location>
</feature>
<feature type="transmembrane region" description="Helical" evidence="17">
    <location>
        <begin position="89"/>
        <end position="108"/>
    </location>
</feature>
<organism evidence="20 21">
    <name type="scientific">Anaeramoeba ignava</name>
    <name type="common">Anaerobic marine amoeba</name>
    <dbReference type="NCBI Taxonomy" id="1746090"/>
    <lineage>
        <taxon>Eukaryota</taxon>
        <taxon>Metamonada</taxon>
        <taxon>Anaeramoebidae</taxon>
        <taxon>Anaeramoeba</taxon>
    </lineage>
</organism>
<evidence type="ECO:0000256" key="5">
    <source>
        <dbReference type="ARBA" id="ARBA00010810"/>
    </source>
</evidence>
<evidence type="ECO:0000313" key="20">
    <source>
        <dbReference type="EMBL" id="KAJ5071513.1"/>
    </source>
</evidence>
<accession>A0A9Q0LHF1</accession>
<dbReference type="GO" id="GO:0046872">
    <property type="term" value="F:metal ion binding"/>
    <property type="evidence" value="ECO:0007669"/>
    <property type="project" value="UniProtKB-KW"/>
</dbReference>
<feature type="transmembrane region" description="Helical" evidence="17">
    <location>
        <begin position="393"/>
        <end position="411"/>
    </location>
</feature>
<evidence type="ECO:0000256" key="15">
    <source>
        <dbReference type="ARBA" id="ARBA00048829"/>
    </source>
</evidence>
<evidence type="ECO:0000256" key="14">
    <source>
        <dbReference type="ARBA" id="ARBA00023211"/>
    </source>
</evidence>
<feature type="transmembrane region" description="Helical" evidence="17">
    <location>
        <begin position="216"/>
        <end position="237"/>
    </location>
</feature>
<dbReference type="OrthoDB" id="10261066at2759"/>
<keyword evidence="13 17" id="KW-0472">Membrane</keyword>
<dbReference type="AlphaFoldDB" id="A0A9Q0LHF1"/>
<dbReference type="InterPro" id="IPR048307">
    <property type="entry name" value="STT3_N"/>
</dbReference>
<keyword evidence="12 17" id="KW-1133">Transmembrane helix</keyword>
<keyword evidence="9 17" id="KW-0812">Transmembrane</keyword>
<protein>
    <recommendedName>
        <fullName evidence="6">dolichyl-diphosphooligosaccharide--protein glycotransferase</fullName>
        <ecNumber evidence="6">2.4.99.18</ecNumber>
    </recommendedName>
</protein>
<evidence type="ECO:0000256" key="6">
    <source>
        <dbReference type="ARBA" id="ARBA00012605"/>
    </source>
</evidence>
<feature type="compositionally biased region" description="Basic residues" evidence="16">
    <location>
        <begin position="466"/>
        <end position="479"/>
    </location>
</feature>
<proteinExistence type="inferred from homology"/>
<feature type="compositionally biased region" description="Basic and acidic residues" evidence="16">
    <location>
        <begin position="447"/>
        <end position="465"/>
    </location>
</feature>
<evidence type="ECO:0000256" key="16">
    <source>
        <dbReference type="SAM" id="MobiDB-lite"/>
    </source>
</evidence>
<evidence type="ECO:0000256" key="13">
    <source>
        <dbReference type="ARBA" id="ARBA00023136"/>
    </source>
</evidence>
<gene>
    <name evidence="20" type="ORF">M0811_10145</name>
</gene>
<keyword evidence="11" id="KW-0460">Magnesium</keyword>
<keyword evidence="7" id="KW-0328">Glycosyltransferase</keyword>
<feature type="region of interest" description="Disordered" evidence="16">
    <location>
        <begin position="447"/>
        <end position="479"/>
    </location>
</feature>
<dbReference type="EC" id="2.4.99.18" evidence="6"/>
<feature type="transmembrane region" description="Helical" evidence="17">
    <location>
        <begin position="177"/>
        <end position="210"/>
    </location>
</feature>
<dbReference type="EMBL" id="JAPDFW010000087">
    <property type="protein sequence ID" value="KAJ5071513.1"/>
    <property type="molecule type" value="Genomic_DNA"/>
</dbReference>
<feature type="transmembrane region" description="Helical" evidence="17">
    <location>
        <begin position="21"/>
        <end position="41"/>
    </location>
</feature>
<dbReference type="InterPro" id="IPR048999">
    <property type="entry name" value="STT3-PglB_core"/>
</dbReference>
<evidence type="ECO:0000259" key="19">
    <source>
        <dbReference type="Pfam" id="PF21436"/>
    </source>
</evidence>
<evidence type="ECO:0000256" key="2">
    <source>
        <dbReference type="ARBA" id="ARBA00001946"/>
    </source>
</evidence>
<evidence type="ECO:0000256" key="12">
    <source>
        <dbReference type="ARBA" id="ARBA00022989"/>
    </source>
</evidence>
<evidence type="ECO:0000256" key="11">
    <source>
        <dbReference type="ARBA" id="ARBA00022842"/>
    </source>
</evidence>
<keyword evidence="21" id="KW-1185">Reference proteome</keyword>
<comment type="subcellular location">
    <subcellularLocation>
        <location evidence="3">Endomembrane system</location>
        <topology evidence="3">Multi-pass membrane protein</topology>
    </subcellularLocation>
</comment>
<evidence type="ECO:0000313" key="21">
    <source>
        <dbReference type="Proteomes" id="UP001149090"/>
    </source>
</evidence>
<evidence type="ECO:0000256" key="10">
    <source>
        <dbReference type="ARBA" id="ARBA00022723"/>
    </source>
</evidence>
<keyword evidence="10" id="KW-0479">Metal-binding</keyword>
<comment type="caution">
    <text evidence="20">The sequence shown here is derived from an EMBL/GenBank/DDBJ whole genome shotgun (WGS) entry which is preliminary data.</text>
</comment>
<feature type="transmembrane region" description="Helical" evidence="17">
    <location>
        <begin position="367"/>
        <end position="386"/>
    </location>
</feature>
<feature type="transmembrane region" description="Helical" evidence="17">
    <location>
        <begin position="487"/>
        <end position="509"/>
    </location>
</feature>
<dbReference type="PANTHER" id="PTHR13872:SF1">
    <property type="entry name" value="DOLICHYL-DIPHOSPHOOLIGOSACCHARIDE--PROTEIN GLYCOSYLTRANSFERASE SUBUNIT STT3B"/>
    <property type="match status" value="1"/>
</dbReference>
<feature type="transmembrane region" description="Helical" evidence="17">
    <location>
        <begin position="147"/>
        <end position="165"/>
    </location>
</feature>
<dbReference type="Pfam" id="PF02516">
    <property type="entry name" value="STT3"/>
    <property type="match status" value="1"/>
</dbReference>
<keyword evidence="14" id="KW-0464">Manganese</keyword>
<dbReference type="GO" id="GO:0012505">
    <property type="term" value="C:endomembrane system"/>
    <property type="evidence" value="ECO:0007669"/>
    <property type="project" value="UniProtKB-SubCell"/>
</dbReference>
<comment type="catalytic activity">
    <reaction evidence="15">
        <text>a di-trans,poly-cis-dolichyl diphosphooligosaccharide + L-asparaginyl-[protein] = N(4)-(oligosaccharide-(1-&gt;4)-N-acetyl-beta-D-glucosaminyl-(1-&gt;4)-N-acetyl-beta-D-glucosaminyl)-L-asparaginyl-[protein] + a di-trans,poly-cis-dolichyl diphosphate + H(+)</text>
        <dbReference type="Rhea" id="RHEA:22980"/>
        <dbReference type="Rhea" id="RHEA-COMP:12804"/>
        <dbReference type="Rhea" id="RHEA-COMP:12805"/>
        <dbReference type="Rhea" id="RHEA-COMP:19506"/>
        <dbReference type="Rhea" id="RHEA-COMP:19509"/>
        <dbReference type="ChEBI" id="CHEBI:15378"/>
        <dbReference type="ChEBI" id="CHEBI:50347"/>
        <dbReference type="ChEBI" id="CHEBI:57497"/>
        <dbReference type="ChEBI" id="CHEBI:57570"/>
        <dbReference type="ChEBI" id="CHEBI:132529"/>
        <dbReference type="EC" id="2.4.99.18"/>
    </reaction>
</comment>
<evidence type="ECO:0000256" key="7">
    <source>
        <dbReference type="ARBA" id="ARBA00022676"/>
    </source>
</evidence>
<comment type="similarity">
    <text evidence="5">Belongs to the STT3 family.</text>
</comment>
<dbReference type="PANTHER" id="PTHR13872">
    <property type="entry name" value="DOLICHYL-DIPHOSPHOOLIGOSACCHARIDE--PROTEIN GLYCOSYLTRANSFERASE SUBUNIT"/>
    <property type="match status" value="1"/>
</dbReference>
<feature type="transmembrane region" description="Helical" evidence="17">
    <location>
        <begin position="249"/>
        <end position="269"/>
    </location>
</feature>
<feature type="domain" description="Oligosaccharyl transferase STT3 N-terminal" evidence="18">
    <location>
        <begin position="24"/>
        <end position="424"/>
    </location>
</feature>
<name>A0A9Q0LHF1_ANAIG</name>
<evidence type="ECO:0000256" key="17">
    <source>
        <dbReference type="SAM" id="Phobius"/>
    </source>
</evidence>
<evidence type="ECO:0000256" key="1">
    <source>
        <dbReference type="ARBA" id="ARBA00001936"/>
    </source>
</evidence>
<feature type="domain" description="STT3/PglB/AglB core" evidence="19">
    <location>
        <begin position="559"/>
        <end position="614"/>
    </location>
</feature>
<dbReference type="GO" id="GO:0016020">
    <property type="term" value="C:membrane"/>
    <property type="evidence" value="ECO:0007669"/>
    <property type="project" value="InterPro"/>
</dbReference>
<dbReference type="Proteomes" id="UP001149090">
    <property type="component" value="Unassembled WGS sequence"/>
</dbReference>
<keyword evidence="8" id="KW-0808">Transferase</keyword>
<evidence type="ECO:0000256" key="3">
    <source>
        <dbReference type="ARBA" id="ARBA00004127"/>
    </source>
</evidence>
<reference evidence="20" key="1">
    <citation type="submission" date="2022-10" db="EMBL/GenBank/DDBJ databases">
        <title>Novel sulphate-reducing endosymbionts in the free-living metamonad Anaeramoeba.</title>
        <authorList>
            <person name="Jerlstrom-Hultqvist J."/>
            <person name="Cepicka I."/>
            <person name="Gallot-Lavallee L."/>
            <person name="Salas-Leiva D."/>
            <person name="Curtis B.A."/>
            <person name="Zahonova K."/>
            <person name="Pipaliya S."/>
            <person name="Dacks J."/>
            <person name="Roger A.J."/>
        </authorList>
    </citation>
    <scope>NUCLEOTIDE SEQUENCE</scope>
    <source>
        <strain evidence="20">BMAN</strain>
    </source>
</reference>
<dbReference type="InterPro" id="IPR003674">
    <property type="entry name" value="Oligo_trans_STT3"/>
</dbReference>
<sequence>MNQKPKKATSFFHFTREKKEVTLRILILIVISLLAFLVRLFSVLRFESVIHEFDPHFNYRSTLFLIREGFYKFLTWFDEFSWYPLGRNVGSTVFPGIMFTAATLFWIIKNVLRIAVEIRNVCVMMGPFFASLTAISTYFFTTEVTKKPRAGLIAATFISLVPGYMSRSVAGSFDNECIAIFALVFTFYLWVKSVNTGSLFFSLLTAISYLYMVASWGGYVFIINLIPLYTLVMLLLGRFSKNLYIAYNITYVIGSLLSMQVTWVGYLPVQSSEHMAGLGVFGLLQLYGGYIWIQSLLPQQHVVKFIKILGIFTVVTSTVGLIIATFLGYVSPWGGRFYSLLDPTYAKENIPIIASVSEHQPTAWGSYFFDLHILIFLFPAGIYFCIKELNDGKIFLILYALTSAYFSGVMVRLMLVLAPISCVLGAISVTELLDIFSKYYHQSKEKEKTEKKEKKEKEKENSFSEKKKKTSTKMKVKQKSKQESEDFHIGEVASLVAIILFMSLLFAFMRHSIWAASEAYSSPSVVLAAKGHQGEKIIFDDFREAYYWLRQNTPDSAKIMSWWDYGYQITSMANRTVLVDNNTWNNSHIGTVGKMLALSENESYPLLVKHDVDYVLVLFGGVVGYSSDDINKFLWPVRIAGSVDPAVKEDDYLNSRKQFRVDKEGAPKFLDSLMYKMVYYRFGQVTTDPNRPPGFDRVRNTVIGRKDFTLEHLEEAFTTEHWIVRIYKVLKPSNRR</sequence>
<dbReference type="OMA" id="TWYAIGT"/>